<dbReference type="Proteomes" id="UP000636709">
    <property type="component" value="Unassembled WGS sequence"/>
</dbReference>
<evidence type="ECO:0000313" key="3">
    <source>
        <dbReference type="Proteomes" id="UP000636709"/>
    </source>
</evidence>
<evidence type="ECO:0000256" key="1">
    <source>
        <dbReference type="SAM" id="MobiDB-lite"/>
    </source>
</evidence>
<feature type="region of interest" description="Disordered" evidence="1">
    <location>
        <begin position="1"/>
        <end position="27"/>
    </location>
</feature>
<dbReference type="AlphaFoldDB" id="A0A835DWL7"/>
<gene>
    <name evidence="2" type="ORF">HU200_066468</name>
</gene>
<accession>A0A835DWL7</accession>
<reference evidence="2" key="1">
    <citation type="submission" date="2020-07" db="EMBL/GenBank/DDBJ databases">
        <title>Genome sequence and genetic diversity analysis of an under-domesticated orphan crop, white fonio (Digitaria exilis).</title>
        <authorList>
            <person name="Bennetzen J.L."/>
            <person name="Chen S."/>
            <person name="Ma X."/>
            <person name="Wang X."/>
            <person name="Yssel A.E.J."/>
            <person name="Chaluvadi S.R."/>
            <person name="Johnson M."/>
            <person name="Gangashetty P."/>
            <person name="Hamidou F."/>
            <person name="Sanogo M.D."/>
            <person name="Zwaenepoel A."/>
            <person name="Wallace J."/>
            <person name="Van De Peer Y."/>
            <person name="Van Deynze A."/>
        </authorList>
    </citation>
    <scope>NUCLEOTIDE SEQUENCE</scope>
    <source>
        <tissue evidence="2">Leaves</tissue>
    </source>
</reference>
<dbReference type="EMBL" id="JACEFO010003093">
    <property type="protein sequence ID" value="KAF8644454.1"/>
    <property type="molecule type" value="Genomic_DNA"/>
</dbReference>
<evidence type="ECO:0000313" key="2">
    <source>
        <dbReference type="EMBL" id="KAF8644454.1"/>
    </source>
</evidence>
<organism evidence="2 3">
    <name type="scientific">Digitaria exilis</name>
    <dbReference type="NCBI Taxonomy" id="1010633"/>
    <lineage>
        <taxon>Eukaryota</taxon>
        <taxon>Viridiplantae</taxon>
        <taxon>Streptophyta</taxon>
        <taxon>Embryophyta</taxon>
        <taxon>Tracheophyta</taxon>
        <taxon>Spermatophyta</taxon>
        <taxon>Magnoliopsida</taxon>
        <taxon>Liliopsida</taxon>
        <taxon>Poales</taxon>
        <taxon>Poaceae</taxon>
        <taxon>PACMAD clade</taxon>
        <taxon>Panicoideae</taxon>
        <taxon>Panicodae</taxon>
        <taxon>Paniceae</taxon>
        <taxon>Anthephorinae</taxon>
        <taxon>Digitaria</taxon>
    </lineage>
</organism>
<keyword evidence="3" id="KW-1185">Reference proteome</keyword>
<feature type="region of interest" description="Disordered" evidence="1">
    <location>
        <begin position="146"/>
        <end position="173"/>
    </location>
</feature>
<sequence length="284" mass="30813">MASGPAAPPRSCRHGGSDLMDRASPASLRTTDPDDFCLRLIEVRGATSAPKPTALILNTFDTLEADVLAALRAEYPRIYTIGALTSLLAMTPAESGHHRAELGSRTRVPDVAGHSGGRAPSCTPTSAATRCLAGEAGRVRVGPSPLAAPVPLVHQGRPRPRRGGLGRAATGVRGRDGGAVLPNLVVPTEQVLCDAQRVELDVREPRRRRADGVLAGVAERVSEVMGSGNAEEREKWRRKRRRPSVAQVDPRLRMLSKRFEHYRIIRFFDLNFFVCKCSISMFLI</sequence>
<dbReference type="Gene3D" id="3.40.50.2000">
    <property type="entry name" value="Glycogen Phosphorylase B"/>
    <property type="match status" value="1"/>
</dbReference>
<dbReference type="OrthoDB" id="5835829at2759"/>
<name>A0A835DWL7_9POAL</name>
<protein>
    <submittedName>
        <fullName evidence="2">Uncharacterized protein</fullName>
    </submittedName>
</protein>
<proteinExistence type="predicted"/>
<comment type="caution">
    <text evidence="2">The sequence shown here is derived from an EMBL/GenBank/DDBJ whole genome shotgun (WGS) entry which is preliminary data.</text>
</comment>